<keyword evidence="1 5" id="KW-0479">Metal-binding</keyword>
<feature type="domain" description="LIM zinc-binding" evidence="7">
    <location>
        <begin position="122"/>
        <end position="181"/>
    </location>
</feature>
<organism evidence="8 9">
    <name type="scientific">Paracoccidioides lutzii (strain ATCC MYA-826 / Pb01)</name>
    <name type="common">Paracoccidioides brasiliensis</name>
    <dbReference type="NCBI Taxonomy" id="502779"/>
    <lineage>
        <taxon>Eukaryota</taxon>
        <taxon>Fungi</taxon>
        <taxon>Dikarya</taxon>
        <taxon>Ascomycota</taxon>
        <taxon>Pezizomycotina</taxon>
        <taxon>Eurotiomycetes</taxon>
        <taxon>Eurotiomycetidae</taxon>
        <taxon>Onygenales</taxon>
        <taxon>Ajellomycetaceae</taxon>
        <taxon>Paracoccidioides</taxon>
    </lineage>
</organism>
<reference evidence="8 9" key="1">
    <citation type="journal article" date="2011" name="PLoS Genet.">
        <title>Comparative genomic analysis of human fungal pathogens causing paracoccidioidomycosis.</title>
        <authorList>
            <person name="Desjardins C.A."/>
            <person name="Champion M.D."/>
            <person name="Holder J.W."/>
            <person name="Muszewska A."/>
            <person name="Goldberg J."/>
            <person name="Bailao A.M."/>
            <person name="Brigido M.M."/>
            <person name="Ferreira M.E."/>
            <person name="Garcia A.M."/>
            <person name="Grynberg M."/>
            <person name="Gujja S."/>
            <person name="Heiman D.I."/>
            <person name="Henn M.R."/>
            <person name="Kodira C.D."/>
            <person name="Leon-Narvaez H."/>
            <person name="Longo L.V."/>
            <person name="Ma L.J."/>
            <person name="Malavazi I."/>
            <person name="Matsuo A.L."/>
            <person name="Morais F.V."/>
            <person name="Pereira M."/>
            <person name="Rodriguez-Brito S."/>
            <person name="Sakthikumar S."/>
            <person name="Salem-Izacc S.M."/>
            <person name="Sykes S.M."/>
            <person name="Teixeira M.M."/>
            <person name="Vallejo M.C."/>
            <person name="Walter M.E."/>
            <person name="Yandava C."/>
            <person name="Young S."/>
            <person name="Zeng Q."/>
            <person name="Zucker J."/>
            <person name="Felipe M.S."/>
            <person name="Goldman G.H."/>
            <person name="Haas B.J."/>
            <person name="McEwen J.G."/>
            <person name="Nino-Vega G."/>
            <person name="Puccia R."/>
            <person name="San-Blas G."/>
            <person name="Soares C.M."/>
            <person name="Birren B.W."/>
            <person name="Cuomo C.A."/>
        </authorList>
    </citation>
    <scope>NUCLEOTIDE SEQUENCE [LARGE SCALE GENOMIC DNA]</scope>
    <source>
        <strain evidence="9">ATCC MYA-826 / Pb01</strain>
    </source>
</reference>
<evidence type="ECO:0000256" key="5">
    <source>
        <dbReference type="PROSITE-ProRule" id="PRU00125"/>
    </source>
</evidence>
<dbReference type="PANTHER" id="PTHR24207:SF2">
    <property type="entry name" value="ZYX102 PROTEIN"/>
    <property type="match status" value="1"/>
</dbReference>
<protein>
    <recommendedName>
        <fullName evidence="7">LIM zinc-binding domain-containing protein</fullName>
    </recommendedName>
</protein>
<dbReference type="Pfam" id="PF00412">
    <property type="entry name" value="LIM"/>
    <property type="match status" value="2"/>
</dbReference>
<feature type="compositionally biased region" description="Basic residues" evidence="6">
    <location>
        <begin position="651"/>
        <end position="662"/>
    </location>
</feature>
<name>A0A0A2V4T3_PARBA</name>
<dbReference type="Proteomes" id="UP000002059">
    <property type="component" value="Partially assembled WGS sequence"/>
</dbReference>
<dbReference type="AlphaFoldDB" id="A0A0A2V4T3"/>
<dbReference type="EMBL" id="KN294008">
    <property type="protein sequence ID" value="KGQ01130.1"/>
    <property type="molecule type" value="Genomic_DNA"/>
</dbReference>
<dbReference type="GO" id="GO:0046872">
    <property type="term" value="F:metal ion binding"/>
    <property type="evidence" value="ECO:0007669"/>
    <property type="project" value="UniProtKB-KW"/>
</dbReference>
<dbReference type="KEGG" id="pbl:PAAG_12168"/>
<feature type="compositionally biased region" description="Basic and acidic residues" evidence="6">
    <location>
        <begin position="291"/>
        <end position="303"/>
    </location>
</feature>
<evidence type="ECO:0000256" key="4">
    <source>
        <dbReference type="ARBA" id="ARBA00023038"/>
    </source>
</evidence>
<dbReference type="PROSITE" id="PS00478">
    <property type="entry name" value="LIM_DOMAIN_1"/>
    <property type="match status" value="2"/>
</dbReference>
<keyword evidence="4 5" id="KW-0440">LIM domain</keyword>
<dbReference type="SMART" id="SM00132">
    <property type="entry name" value="LIM"/>
    <property type="match status" value="2"/>
</dbReference>
<feature type="region of interest" description="Disordered" evidence="6">
    <location>
        <begin position="278"/>
        <end position="303"/>
    </location>
</feature>
<evidence type="ECO:0000313" key="8">
    <source>
        <dbReference type="EMBL" id="KGQ01130.1"/>
    </source>
</evidence>
<dbReference type="STRING" id="502779.A0A0A2V4T3"/>
<sequence length="670" mass="75222">MFLLSSSFERRRPPLRRMEPCRTGIQEGTRSHSSVTRCNRNSVLSRDSCIPGTNLNGFCYSPQSQRRRNPAVTVNTDLGVAPDSCVTAPGVCDRKEGLNTKERLLARTKSQSSAYSKSRSLEICAKCRTDIANEFVSAFGDLYHPQCFTCHDCQKVLSHEFFPVHEKNGPVALCETDVFRRLDMLCSKCGGALRDLYISAIGRKYHMNHFTCHSCQKIIGSGDNYYVHRGQAYCKDDYSAKYADPCASCGMPVMDQYIKDYSPKKRVWHDRCYKTHKRHNPDSSLAELPLLDDHDTEPSTSEEEKILNKFEQMVMSLISDSLGYLESGSREEISDGILALITAVGVLFSSIDIVDDSRRKAGKPPLSDSPEIDLLRAKLTDFMTVSLSRSQQRTRSMSSHLKGIYAASSGLSYFTKRVIKILGENALDNDPSGTFDEYLNSLDQFPEDLPLTAMVFSKSELNRDDAELCLACNVPIRTECVSWGRYLRRQHLTCKTSCVHCDTCDTPANLNRVLIRNPGDSYALCCTSCQDISISGHTNPDSVIPCTYITKLQQYIFLLRVQFERLGNSPDANYDYIQTATATRTKPSLEKPSKPLDKGIFGRLSSNSNRIAEEQTTNNNLDRTAADKFAIGSKIGSSYQGLRKGFFGRSRTNKSHIRRKTAQKIMQTLH</sequence>
<dbReference type="HOGENOM" id="CLU_394799_0_0_1"/>
<gene>
    <name evidence="8" type="ORF">PAAG_12168</name>
</gene>
<dbReference type="PANTHER" id="PTHR24207">
    <property type="entry name" value="ZYX102 PROTEIN"/>
    <property type="match status" value="1"/>
</dbReference>
<dbReference type="CDD" id="cd09392">
    <property type="entry name" value="LIM2_Lrg1p_like"/>
    <property type="match status" value="1"/>
</dbReference>
<dbReference type="GO" id="GO:0030695">
    <property type="term" value="F:GTPase regulator activity"/>
    <property type="evidence" value="ECO:0007669"/>
    <property type="project" value="UniProtKB-ARBA"/>
</dbReference>
<evidence type="ECO:0000256" key="3">
    <source>
        <dbReference type="ARBA" id="ARBA00022833"/>
    </source>
</evidence>
<evidence type="ECO:0000259" key="7">
    <source>
        <dbReference type="PROSITE" id="PS50023"/>
    </source>
</evidence>
<dbReference type="InterPro" id="IPR001781">
    <property type="entry name" value="Znf_LIM"/>
</dbReference>
<evidence type="ECO:0000256" key="6">
    <source>
        <dbReference type="SAM" id="MobiDB-lite"/>
    </source>
</evidence>
<accession>A0A0A2V4T3</accession>
<dbReference type="SUPFAM" id="SSF57716">
    <property type="entry name" value="Glucocorticoid receptor-like (DNA-binding domain)"/>
    <property type="match status" value="3"/>
</dbReference>
<dbReference type="Gene3D" id="2.10.110.10">
    <property type="entry name" value="Cysteine Rich Protein"/>
    <property type="match status" value="2"/>
</dbReference>
<evidence type="ECO:0000256" key="2">
    <source>
        <dbReference type="ARBA" id="ARBA00022737"/>
    </source>
</evidence>
<keyword evidence="3 5" id="KW-0862">Zinc</keyword>
<dbReference type="GeneID" id="9095074"/>
<dbReference type="OrthoDB" id="20689at2759"/>
<dbReference type="RefSeq" id="XP_015702683.1">
    <property type="nucleotide sequence ID" value="XM_015847692.1"/>
</dbReference>
<keyword evidence="2" id="KW-0677">Repeat</keyword>
<dbReference type="PROSITE" id="PS50023">
    <property type="entry name" value="LIM_DOMAIN_2"/>
    <property type="match status" value="2"/>
</dbReference>
<keyword evidence="9" id="KW-1185">Reference proteome</keyword>
<dbReference type="VEuPathDB" id="FungiDB:PAAG_12168"/>
<proteinExistence type="predicted"/>
<evidence type="ECO:0000313" key="9">
    <source>
        <dbReference type="Proteomes" id="UP000002059"/>
    </source>
</evidence>
<feature type="domain" description="LIM zinc-binding" evidence="7">
    <location>
        <begin position="184"/>
        <end position="244"/>
    </location>
</feature>
<dbReference type="OMA" id="IRTECVS"/>
<evidence type="ECO:0000256" key="1">
    <source>
        <dbReference type="ARBA" id="ARBA00022723"/>
    </source>
</evidence>
<feature type="region of interest" description="Disordered" evidence="6">
    <location>
        <begin position="650"/>
        <end position="670"/>
    </location>
</feature>